<evidence type="ECO:0000313" key="2">
    <source>
        <dbReference type="Proteomes" id="UP000462760"/>
    </source>
</evidence>
<protein>
    <submittedName>
        <fullName evidence="1">Uncharacterized protein</fullName>
    </submittedName>
</protein>
<dbReference type="OrthoDB" id="1707451at2"/>
<organism evidence="1 2">
    <name type="scientific">Anaerosalibacter bizertensis</name>
    <dbReference type="NCBI Taxonomy" id="932217"/>
    <lineage>
        <taxon>Bacteria</taxon>
        <taxon>Bacillati</taxon>
        <taxon>Bacillota</taxon>
        <taxon>Tissierellia</taxon>
        <taxon>Tissierellales</taxon>
        <taxon>Sporanaerobacteraceae</taxon>
        <taxon>Anaerosalibacter</taxon>
    </lineage>
</organism>
<evidence type="ECO:0000313" key="1">
    <source>
        <dbReference type="EMBL" id="MSS44475.1"/>
    </source>
</evidence>
<name>A0A844FKW5_9FIRM</name>
<dbReference type="Proteomes" id="UP000462760">
    <property type="component" value="Unassembled WGS sequence"/>
</dbReference>
<comment type="caution">
    <text evidence="1">The sequence shown here is derived from an EMBL/GenBank/DDBJ whole genome shotgun (WGS) entry which is preliminary data.</text>
</comment>
<reference evidence="1 2" key="1">
    <citation type="submission" date="2019-08" db="EMBL/GenBank/DDBJ databases">
        <title>In-depth cultivation of the pig gut microbiome towards novel bacterial diversity and tailored functional studies.</title>
        <authorList>
            <person name="Wylensek D."/>
            <person name="Hitch T.C.A."/>
            <person name="Clavel T."/>
        </authorList>
    </citation>
    <scope>NUCLEOTIDE SEQUENCE [LARGE SCALE GENOMIC DNA]</scope>
    <source>
        <strain evidence="1 2">Med78-601-WT-4W-RMD-3</strain>
    </source>
</reference>
<dbReference type="RefSeq" id="WP_154485142.1">
    <property type="nucleotide sequence ID" value="NZ_VULR01000045.1"/>
</dbReference>
<dbReference type="AlphaFoldDB" id="A0A844FKW5"/>
<gene>
    <name evidence="1" type="ORF">FYJ27_12420</name>
</gene>
<proteinExistence type="predicted"/>
<sequence length="137" mass="16398">MRRHRSFKLKWSRYYQFLIEGQIFYLKLKAYTNKNEGMKEWEIITEQTYRQAIKQGHEDNVVIVEDEITIAPIQALTLIFNEMYNIDENSMRTAVIEAQEFVRTLKENVRANPEREYKAFKNIVESQIKEACEAKVI</sequence>
<accession>A0A844FKW5</accession>
<dbReference type="EMBL" id="VULR01000045">
    <property type="protein sequence ID" value="MSS44475.1"/>
    <property type="molecule type" value="Genomic_DNA"/>
</dbReference>